<comment type="caution">
    <text evidence="3">The sequence shown here is derived from an EMBL/GenBank/DDBJ whole genome shotgun (WGS) entry which is preliminary data.</text>
</comment>
<dbReference type="OrthoDB" id="3855611at2"/>
<protein>
    <submittedName>
        <fullName evidence="3">Uncharacterized protein</fullName>
    </submittedName>
</protein>
<evidence type="ECO:0000313" key="4">
    <source>
        <dbReference type="Proteomes" id="UP000266906"/>
    </source>
</evidence>
<keyword evidence="4" id="KW-1185">Reference proteome</keyword>
<dbReference type="Proteomes" id="UP000267408">
    <property type="component" value="Unassembled WGS sequence"/>
</dbReference>
<dbReference type="Proteomes" id="UP000266906">
    <property type="component" value="Unassembled WGS sequence"/>
</dbReference>
<evidence type="ECO:0000313" key="3">
    <source>
        <dbReference type="EMBL" id="RPE27632.1"/>
    </source>
</evidence>
<accession>A0A8G1U9W4</accession>
<dbReference type="RefSeq" id="WP_123563752.1">
    <property type="nucleotide sequence ID" value="NZ_JBEYIY010000067.1"/>
</dbReference>
<name>A0A3N4R374_9ACTN</name>
<evidence type="ECO:0000256" key="1">
    <source>
        <dbReference type="SAM" id="MobiDB-lite"/>
    </source>
</evidence>
<feature type="region of interest" description="Disordered" evidence="1">
    <location>
        <begin position="1"/>
        <end position="21"/>
    </location>
</feature>
<evidence type="ECO:0000313" key="2">
    <source>
        <dbReference type="EMBL" id="ROR35540.1"/>
    </source>
</evidence>
<dbReference type="EMBL" id="RJVJ01000003">
    <property type="protein sequence ID" value="ROR35540.1"/>
    <property type="molecule type" value="Genomic_DNA"/>
</dbReference>
<organism evidence="3 4">
    <name type="scientific">Kitasatospora cineracea</name>
    <dbReference type="NCBI Taxonomy" id="88074"/>
    <lineage>
        <taxon>Bacteria</taxon>
        <taxon>Bacillati</taxon>
        <taxon>Actinomycetota</taxon>
        <taxon>Actinomycetes</taxon>
        <taxon>Kitasatosporales</taxon>
        <taxon>Streptomycetaceae</taxon>
        <taxon>Kitasatospora</taxon>
    </lineage>
</organism>
<dbReference type="AlphaFoldDB" id="A0A3N4R374"/>
<proteinExistence type="predicted"/>
<gene>
    <name evidence="3" type="ORF">EDD38_6917</name>
    <name evidence="2" type="ORF">EDD39_7199</name>
</gene>
<accession>A0A3N4R374</accession>
<dbReference type="EMBL" id="RKQG01000003">
    <property type="protein sequence ID" value="RPE27632.1"/>
    <property type="molecule type" value="Genomic_DNA"/>
</dbReference>
<reference evidence="4 5" key="1">
    <citation type="submission" date="2018-11" db="EMBL/GenBank/DDBJ databases">
        <title>Sequencing the genomes of 1000 actinobacteria strains.</title>
        <authorList>
            <person name="Klenk H.-P."/>
        </authorList>
    </citation>
    <scope>NUCLEOTIDE SEQUENCE [LARGE SCALE GENOMIC DNA]</scope>
    <source>
        <strain evidence="2 5">DSM 44780</strain>
        <strain evidence="3 4">DSM 44781</strain>
    </source>
</reference>
<evidence type="ECO:0000313" key="5">
    <source>
        <dbReference type="Proteomes" id="UP000267408"/>
    </source>
</evidence>
<sequence length="113" mass="10764">MTSPPPSSATGPDRSAPGARRRSGFVALGMVGTLALTLAGCSSSTKTPSRCVDPGTLKVLDAHSCSAGGSGAGQWYYCGSGTTTAGGGTFSKAAAKRGGFGCPKGSSSGSGGG</sequence>